<dbReference type="GO" id="GO:0000981">
    <property type="term" value="F:DNA-binding transcription factor activity, RNA polymerase II-specific"/>
    <property type="evidence" value="ECO:0007669"/>
    <property type="project" value="InterPro"/>
</dbReference>
<dbReference type="InterPro" id="IPR036864">
    <property type="entry name" value="Zn2-C6_fun-type_DNA-bd_sf"/>
</dbReference>
<accession>A0A9P9D9A7</accession>
<dbReference type="AlphaFoldDB" id="A0A9P9D9A7"/>
<dbReference type="Gene3D" id="4.10.240.10">
    <property type="entry name" value="Zn(2)-C6 fungal-type DNA-binding domain"/>
    <property type="match status" value="1"/>
</dbReference>
<evidence type="ECO:0000313" key="3">
    <source>
        <dbReference type="EMBL" id="KAH7115078.1"/>
    </source>
</evidence>
<protein>
    <recommendedName>
        <fullName evidence="2">Zn(2)-C6 fungal-type domain-containing protein</fullName>
    </recommendedName>
</protein>
<dbReference type="Proteomes" id="UP000700596">
    <property type="component" value="Unassembled WGS sequence"/>
</dbReference>
<dbReference type="PROSITE" id="PS00463">
    <property type="entry name" value="ZN2_CY6_FUNGAL_1"/>
    <property type="match status" value="1"/>
</dbReference>
<evidence type="ECO:0000259" key="2">
    <source>
        <dbReference type="PROSITE" id="PS50048"/>
    </source>
</evidence>
<evidence type="ECO:0000256" key="1">
    <source>
        <dbReference type="ARBA" id="ARBA00023242"/>
    </source>
</evidence>
<keyword evidence="4" id="KW-1185">Reference proteome</keyword>
<dbReference type="PROSITE" id="PS50048">
    <property type="entry name" value="ZN2_CY6_FUNGAL_2"/>
    <property type="match status" value="1"/>
</dbReference>
<dbReference type="CDD" id="cd00067">
    <property type="entry name" value="GAL4"/>
    <property type="match status" value="1"/>
</dbReference>
<dbReference type="InterPro" id="IPR001138">
    <property type="entry name" value="Zn2Cys6_DnaBD"/>
</dbReference>
<dbReference type="SMART" id="SM00066">
    <property type="entry name" value="GAL4"/>
    <property type="match status" value="1"/>
</dbReference>
<dbReference type="PANTHER" id="PTHR46910:SF40">
    <property type="entry name" value="ZN(II)2CYS6 TRANSCRIPTION FACTOR (EUROFUNG)"/>
    <property type="match status" value="1"/>
</dbReference>
<dbReference type="CDD" id="cd12148">
    <property type="entry name" value="fungal_TF_MHR"/>
    <property type="match status" value="1"/>
</dbReference>
<dbReference type="InterPro" id="IPR050987">
    <property type="entry name" value="AtrR-like"/>
</dbReference>
<proteinExistence type="predicted"/>
<dbReference type="SUPFAM" id="SSF57701">
    <property type="entry name" value="Zn2/Cys6 DNA-binding domain"/>
    <property type="match status" value="1"/>
</dbReference>
<sequence length="507" mass="56109">MSQEADPVEAGTSTRIRSSAACDGCRARKVKCVFKSDQAKCTTCVDLNIACLKIQPRKKRGPKNRYVRALQSQLDGETCFENLQPLDLGKQNALGSPYSPAAPLSLLDIAPRDLLDQILTDWFGWIHPVAPILHRGQFMARIDEAWTTGDISSSFSILVASICAATVASIRRRRPLYGTVSVDGCLEYAERLGLWNRANAITLEWSLAMYNFSSATNLENGQHSPACCRLGAEATIAVKYLLYHEMDRMSFMDQQILKRLYCLLYAGQCTGDMFGGHGIILHPAHENIQSLLPLEASDEDLLRGVYEGGAPDQSPNASSSTTPSYVPGLNALARLFSIWQSSQATSTRTISRLQEHIDRTQHILDELPPELSWNPSSRSLSTTQSFVSDFGTDVQTVNLKVSQLHIRANLLEQMHALARTENMLLTPSIILEERHRVVNELLDVLYNASYEVFDANGYSIVPKIRDIGSTLLDEIRSGEASHGTTLQASVNLDRLLAKLEDLDVVPM</sequence>
<feature type="domain" description="Zn(2)-C6 fungal-type" evidence="2">
    <location>
        <begin position="21"/>
        <end position="51"/>
    </location>
</feature>
<dbReference type="Pfam" id="PF00172">
    <property type="entry name" value="Zn_clus"/>
    <property type="match status" value="1"/>
</dbReference>
<dbReference type="EMBL" id="JAGMWT010000016">
    <property type="protein sequence ID" value="KAH7115078.1"/>
    <property type="molecule type" value="Genomic_DNA"/>
</dbReference>
<reference evidence="3" key="1">
    <citation type="journal article" date="2021" name="Nat. Commun.">
        <title>Genetic determinants of endophytism in the Arabidopsis root mycobiome.</title>
        <authorList>
            <person name="Mesny F."/>
            <person name="Miyauchi S."/>
            <person name="Thiergart T."/>
            <person name="Pickel B."/>
            <person name="Atanasova L."/>
            <person name="Karlsson M."/>
            <person name="Huettel B."/>
            <person name="Barry K.W."/>
            <person name="Haridas S."/>
            <person name="Chen C."/>
            <person name="Bauer D."/>
            <person name="Andreopoulos W."/>
            <person name="Pangilinan J."/>
            <person name="LaButti K."/>
            <person name="Riley R."/>
            <person name="Lipzen A."/>
            <person name="Clum A."/>
            <person name="Drula E."/>
            <person name="Henrissat B."/>
            <person name="Kohler A."/>
            <person name="Grigoriev I.V."/>
            <person name="Martin F.M."/>
            <person name="Hacquard S."/>
        </authorList>
    </citation>
    <scope>NUCLEOTIDE SEQUENCE</scope>
    <source>
        <strain evidence="3">MPI-CAGE-CH-0243</strain>
    </source>
</reference>
<dbReference type="GO" id="GO:0008270">
    <property type="term" value="F:zinc ion binding"/>
    <property type="evidence" value="ECO:0007669"/>
    <property type="project" value="InterPro"/>
</dbReference>
<name>A0A9P9D9A7_9PLEO</name>
<organism evidence="3 4">
    <name type="scientific">Dendryphion nanum</name>
    <dbReference type="NCBI Taxonomy" id="256645"/>
    <lineage>
        <taxon>Eukaryota</taxon>
        <taxon>Fungi</taxon>
        <taxon>Dikarya</taxon>
        <taxon>Ascomycota</taxon>
        <taxon>Pezizomycotina</taxon>
        <taxon>Dothideomycetes</taxon>
        <taxon>Pleosporomycetidae</taxon>
        <taxon>Pleosporales</taxon>
        <taxon>Torulaceae</taxon>
        <taxon>Dendryphion</taxon>
    </lineage>
</organism>
<comment type="caution">
    <text evidence="3">The sequence shown here is derived from an EMBL/GenBank/DDBJ whole genome shotgun (WGS) entry which is preliminary data.</text>
</comment>
<keyword evidence="1" id="KW-0539">Nucleus</keyword>
<evidence type="ECO:0000313" key="4">
    <source>
        <dbReference type="Proteomes" id="UP000700596"/>
    </source>
</evidence>
<gene>
    <name evidence="3" type="ORF">B0J11DRAFT_123302</name>
</gene>
<dbReference type="OrthoDB" id="2534600at2759"/>
<dbReference type="PANTHER" id="PTHR46910">
    <property type="entry name" value="TRANSCRIPTION FACTOR PDR1"/>
    <property type="match status" value="1"/>
</dbReference>